<reference evidence="1" key="1">
    <citation type="submission" date="2018-05" db="EMBL/GenBank/DDBJ databases">
        <authorList>
            <person name="Lanie J.A."/>
            <person name="Ng W.-L."/>
            <person name="Kazmierczak K.M."/>
            <person name="Andrzejewski T.M."/>
            <person name="Davidsen T.M."/>
            <person name="Wayne K.J."/>
            <person name="Tettelin H."/>
            <person name="Glass J.I."/>
            <person name="Rusch D."/>
            <person name="Podicherti R."/>
            <person name="Tsui H.-C.T."/>
            <person name="Winkler M.E."/>
        </authorList>
    </citation>
    <scope>NUCLEOTIDE SEQUENCE</scope>
</reference>
<dbReference type="AlphaFoldDB" id="A0A382Z3L1"/>
<proteinExistence type="predicted"/>
<dbReference type="EMBL" id="UINC01180224">
    <property type="protein sequence ID" value="SVD89308.1"/>
    <property type="molecule type" value="Genomic_DNA"/>
</dbReference>
<accession>A0A382Z3L1</accession>
<gene>
    <name evidence="1" type="ORF">METZ01_LOCUS442162</name>
</gene>
<evidence type="ECO:0000313" key="1">
    <source>
        <dbReference type="EMBL" id="SVD89308.1"/>
    </source>
</evidence>
<protein>
    <submittedName>
        <fullName evidence="1">Uncharacterized protein</fullName>
    </submittedName>
</protein>
<name>A0A382Z3L1_9ZZZZ</name>
<sequence>MFFVSEEFLHKYESGEDFTQTIDEAVPLGTELFEDTGGKKAFNERRRSENRK</sequence>
<organism evidence="1">
    <name type="scientific">marine metagenome</name>
    <dbReference type="NCBI Taxonomy" id="408172"/>
    <lineage>
        <taxon>unclassified sequences</taxon>
        <taxon>metagenomes</taxon>
        <taxon>ecological metagenomes</taxon>
    </lineage>
</organism>